<dbReference type="PANTHER" id="PTHR43798">
    <property type="entry name" value="MONOACYLGLYCEROL LIPASE"/>
    <property type="match status" value="1"/>
</dbReference>
<dbReference type="OrthoDB" id="9802489at2"/>
<evidence type="ECO:0000259" key="2">
    <source>
        <dbReference type="Pfam" id="PF12697"/>
    </source>
</evidence>
<comment type="caution">
    <text evidence="3">The sequence shown here is derived from an EMBL/GenBank/DDBJ whole genome shotgun (WGS) entry which is preliminary data.</text>
</comment>
<dbReference type="InterPro" id="IPR000073">
    <property type="entry name" value="AB_hydrolase_1"/>
</dbReference>
<protein>
    <submittedName>
        <fullName evidence="3">Pimeloyl-ACP methyl ester carboxylesterase</fullName>
    </submittedName>
</protein>
<dbReference type="RefSeq" id="WP_123668223.1">
    <property type="nucleotide sequence ID" value="NZ_RJKE01000001.1"/>
</dbReference>
<keyword evidence="1" id="KW-0378">Hydrolase</keyword>
<dbReference type="Gene3D" id="3.40.50.1820">
    <property type="entry name" value="alpha/beta hydrolase"/>
    <property type="match status" value="1"/>
</dbReference>
<evidence type="ECO:0000313" key="4">
    <source>
        <dbReference type="Proteomes" id="UP000272400"/>
    </source>
</evidence>
<keyword evidence="4" id="KW-1185">Reference proteome</keyword>
<dbReference type="SUPFAM" id="SSF53474">
    <property type="entry name" value="alpha/beta-Hydrolases"/>
    <property type="match status" value="1"/>
</dbReference>
<reference evidence="3 4" key="1">
    <citation type="submission" date="2018-11" db="EMBL/GenBank/DDBJ databases">
        <title>Sequencing the genomes of 1000 actinobacteria strains.</title>
        <authorList>
            <person name="Klenk H.-P."/>
        </authorList>
    </citation>
    <scope>NUCLEOTIDE SEQUENCE [LARGE SCALE GENOMIC DNA]</scope>
    <source>
        <strain evidence="3 4">DSM 44254</strain>
    </source>
</reference>
<dbReference type="Proteomes" id="UP000272400">
    <property type="component" value="Unassembled WGS sequence"/>
</dbReference>
<dbReference type="EMBL" id="RJKE01000001">
    <property type="protein sequence ID" value="ROO89068.1"/>
    <property type="molecule type" value="Genomic_DNA"/>
</dbReference>
<feature type="domain" description="AB hydrolase-1" evidence="2">
    <location>
        <begin position="24"/>
        <end position="253"/>
    </location>
</feature>
<dbReference type="AlphaFoldDB" id="A0A3N1D7H2"/>
<dbReference type="GO" id="GO:0016787">
    <property type="term" value="F:hydrolase activity"/>
    <property type="evidence" value="ECO:0007669"/>
    <property type="project" value="UniProtKB-KW"/>
</dbReference>
<dbReference type="InterPro" id="IPR050266">
    <property type="entry name" value="AB_hydrolase_sf"/>
</dbReference>
<dbReference type="InterPro" id="IPR000639">
    <property type="entry name" value="Epox_hydrolase-like"/>
</dbReference>
<dbReference type="InterPro" id="IPR029058">
    <property type="entry name" value="AB_hydrolase_fold"/>
</dbReference>
<dbReference type="PRINTS" id="PR00111">
    <property type="entry name" value="ABHYDROLASE"/>
</dbReference>
<name>A0A3N1D7H2_9ACTN</name>
<gene>
    <name evidence="3" type="ORF">EDD29_6755</name>
</gene>
<proteinExistence type="predicted"/>
<evidence type="ECO:0000256" key="1">
    <source>
        <dbReference type="ARBA" id="ARBA00022801"/>
    </source>
</evidence>
<sequence>MTAFDASAAARLLHTREAGDGPLLLCLHGIGSSSASFAPQLTAFADRYHVVAWDAPGYAASPALPSAPGMDGYADLAAVLIASHGAPAVVLGMSWGGVIAMRLAQRHPSLVRALILGDSTRGSAATPEKAAAMRARGPELSSTGPETFSAVRAPRLLRATAPAAEVEAAAKAMAAAIRLPGYAHAADSMAATYLEGSMGDITAHALVLYGEHDRVTGRPESEAIAAQIPGAALAVVPDAGHLANQENPEAFNKELSAFLSTL</sequence>
<dbReference type="PANTHER" id="PTHR43798:SF31">
    <property type="entry name" value="AB HYDROLASE SUPERFAMILY PROTEIN YCLE"/>
    <property type="match status" value="1"/>
</dbReference>
<accession>A0A3N1D7H2</accession>
<dbReference type="PRINTS" id="PR00412">
    <property type="entry name" value="EPOXHYDRLASE"/>
</dbReference>
<dbReference type="Pfam" id="PF12697">
    <property type="entry name" value="Abhydrolase_6"/>
    <property type="match status" value="1"/>
</dbReference>
<evidence type="ECO:0000313" key="3">
    <source>
        <dbReference type="EMBL" id="ROO89068.1"/>
    </source>
</evidence>
<organism evidence="3 4">
    <name type="scientific">Actinocorallia herbida</name>
    <dbReference type="NCBI Taxonomy" id="58109"/>
    <lineage>
        <taxon>Bacteria</taxon>
        <taxon>Bacillati</taxon>
        <taxon>Actinomycetota</taxon>
        <taxon>Actinomycetes</taxon>
        <taxon>Streptosporangiales</taxon>
        <taxon>Thermomonosporaceae</taxon>
        <taxon>Actinocorallia</taxon>
    </lineage>
</organism>
<dbReference type="GO" id="GO:0016020">
    <property type="term" value="C:membrane"/>
    <property type="evidence" value="ECO:0007669"/>
    <property type="project" value="TreeGrafter"/>
</dbReference>